<dbReference type="AlphaFoldDB" id="A0A183F102"/>
<organism evidence="1">
    <name type="scientific">Gongylonema pulchrum</name>
    <dbReference type="NCBI Taxonomy" id="637853"/>
    <lineage>
        <taxon>Eukaryota</taxon>
        <taxon>Metazoa</taxon>
        <taxon>Ecdysozoa</taxon>
        <taxon>Nematoda</taxon>
        <taxon>Chromadorea</taxon>
        <taxon>Rhabditida</taxon>
        <taxon>Spirurina</taxon>
        <taxon>Spiruromorpha</taxon>
        <taxon>Spiruroidea</taxon>
        <taxon>Gongylonematidae</taxon>
        <taxon>Gongylonema</taxon>
    </lineage>
</organism>
<evidence type="ECO:0000313" key="1">
    <source>
        <dbReference type="WBParaSite" id="GPUH_0002692301-mRNA-1"/>
    </source>
</evidence>
<proteinExistence type="predicted"/>
<dbReference type="WBParaSite" id="GPUH_0002692301-mRNA-1">
    <property type="protein sequence ID" value="GPUH_0002692301-mRNA-1"/>
    <property type="gene ID" value="GPUH_0002692301"/>
</dbReference>
<protein>
    <submittedName>
        <fullName evidence="1">Fcf2 domain-containing protein</fullName>
    </submittedName>
</protein>
<accession>A0A183F102</accession>
<sequence length="80" mass="9065">LLDAGLRGDSHGSATAAAVLDGDSFYASAENFDYVLARDLARRRVEREKKNEKAKEAPTEPCIRLKYDEKLQYWSENMVN</sequence>
<name>A0A183F102_9BILA</name>
<reference evidence="1" key="1">
    <citation type="submission" date="2016-06" db="UniProtKB">
        <authorList>
            <consortium name="WormBaseParasite"/>
        </authorList>
    </citation>
    <scope>IDENTIFICATION</scope>
</reference>